<name>A0A9W9ZLL7_9CNID</name>
<dbReference type="EMBL" id="MU825907">
    <property type="protein sequence ID" value="KAJ7383093.1"/>
    <property type="molecule type" value="Genomic_DNA"/>
</dbReference>
<feature type="non-terminal residue" evidence="2">
    <location>
        <position position="1"/>
    </location>
</feature>
<protein>
    <submittedName>
        <fullName evidence="2">Laminin subunit alpha-2</fullName>
    </submittedName>
</protein>
<dbReference type="OrthoDB" id="5982055at2759"/>
<dbReference type="AlphaFoldDB" id="A0A9W9ZLL7"/>
<dbReference type="SUPFAM" id="SSF49899">
    <property type="entry name" value="Concanavalin A-like lectins/glucanases"/>
    <property type="match status" value="1"/>
</dbReference>
<keyword evidence="3" id="KW-1185">Reference proteome</keyword>
<evidence type="ECO:0000313" key="3">
    <source>
        <dbReference type="Proteomes" id="UP001163046"/>
    </source>
</evidence>
<dbReference type="InterPro" id="IPR001791">
    <property type="entry name" value="Laminin_G"/>
</dbReference>
<reference evidence="2" key="1">
    <citation type="submission" date="2023-01" db="EMBL/GenBank/DDBJ databases">
        <title>Genome assembly of the deep-sea coral Lophelia pertusa.</title>
        <authorList>
            <person name="Herrera S."/>
            <person name="Cordes E."/>
        </authorList>
    </citation>
    <scope>NUCLEOTIDE SEQUENCE</scope>
    <source>
        <strain evidence="2">USNM1676648</strain>
        <tissue evidence="2">Polyp</tissue>
    </source>
</reference>
<dbReference type="Proteomes" id="UP001163046">
    <property type="component" value="Unassembled WGS sequence"/>
</dbReference>
<proteinExistence type="predicted"/>
<feature type="domain" description="Laminin G" evidence="1">
    <location>
        <begin position="17"/>
        <end position="61"/>
    </location>
</feature>
<evidence type="ECO:0000259" key="1">
    <source>
        <dbReference type="Pfam" id="PF02210"/>
    </source>
</evidence>
<dbReference type="Gene3D" id="2.60.120.200">
    <property type="match status" value="1"/>
</dbReference>
<dbReference type="InterPro" id="IPR013320">
    <property type="entry name" value="ConA-like_dom_sf"/>
</dbReference>
<sequence>IIFRAENGGGALVVEYVADNPLQLCKGQWHKIKAWKDGTVVKLQVDDGEILEGGGKGAQTVTGGLRSSLYLEDFQVEYTVEIYTSVLLDSLASVGPLGVQCEGVGERVR</sequence>
<comment type="caution">
    <text evidence="2">The sequence shown here is derived from an EMBL/GenBank/DDBJ whole genome shotgun (WGS) entry which is preliminary data.</text>
</comment>
<gene>
    <name evidence="2" type="primary">LAMA2</name>
    <name evidence="2" type="ORF">OS493_030980</name>
</gene>
<accession>A0A9W9ZLL7</accession>
<evidence type="ECO:0000313" key="2">
    <source>
        <dbReference type="EMBL" id="KAJ7383093.1"/>
    </source>
</evidence>
<dbReference type="Pfam" id="PF02210">
    <property type="entry name" value="Laminin_G_2"/>
    <property type="match status" value="1"/>
</dbReference>
<organism evidence="2 3">
    <name type="scientific">Desmophyllum pertusum</name>
    <dbReference type="NCBI Taxonomy" id="174260"/>
    <lineage>
        <taxon>Eukaryota</taxon>
        <taxon>Metazoa</taxon>
        <taxon>Cnidaria</taxon>
        <taxon>Anthozoa</taxon>
        <taxon>Hexacorallia</taxon>
        <taxon>Scleractinia</taxon>
        <taxon>Caryophylliina</taxon>
        <taxon>Caryophylliidae</taxon>
        <taxon>Desmophyllum</taxon>
    </lineage>
</organism>